<keyword evidence="1" id="KW-0802">TPR repeat</keyword>
<accession>A0A2M9CV75</accession>
<dbReference type="Proteomes" id="UP000230000">
    <property type="component" value="Unassembled WGS sequence"/>
</dbReference>
<dbReference type="RefSeq" id="WP_100314329.1">
    <property type="nucleotide sequence ID" value="NZ_PGFG01000001.1"/>
</dbReference>
<gene>
    <name evidence="2" type="ORF">BXY57_1352</name>
</gene>
<dbReference type="InterPro" id="IPR011990">
    <property type="entry name" value="TPR-like_helical_dom_sf"/>
</dbReference>
<keyword evidence="3" id="KW-1185">Reference proteome</keyword>
<dbReference type="AlphaFoldDB" id="A0A2M9CV75"/>
<reference evidence="2 3" key="1">
    <citation type="submission" date="2017-11" db="EMBL/GenBank/DDBJ databases">
        <title>Genomic Encyclopedia of Archaeal and Bacterial Type Strains, Phase II (KMG-II): From Individual Species to Whole Genera.</title>
        <authorList>
            <person name="Goeker M."/>
        </authorList>
    </citation>
    <scope>NUCLEOTIDE SEQUENCE [LARGE SCALE GENOMIC DNA]</scope>
    <source>
        <strain evidence="2 3">DSM 27268</strain>
    </source>
</reference>
<dbReference type="SUPFAM" id="SSF48452">
    <property type="entry name" value="TPR-like"/>
    <property type="match status" value="1"/>
</dbReference>
<dbReference type="Pfam" id="PF13432">
    <property type="entry name" value="TPR_16"/>
    <property type="match status" value="1"/>
</dbReference>
<protein>
    <submittedName>
        <fullName evidence="2">Tetratricopeptide repeat protein</fullName>
    </submittedName>
</protein>
<organism evidence="2 3">
    <name type="scientific">Thermoflavifilum aggregans</name>
    <dbReference type="NCBI Taxonomy" id="454188"/>
    <lineage>
        <taxon>Bacteria</taxon>
        <taxon>Pseudomonadati</taxon>
        <taxon>Bacteroidota</taxon>
        <taxon>Chitinophagia</taxon>
        <taxon>Chitinophagales</taxon>
        <taxon>Chitinophagaceae</taxon>
        <taxon>Thermoflavifilum</taxon>
    </lineage>
</organism>
<sequence>MDRVQQLKELLDKHPDDSFLKYALALEYLKRGEEESAEQYFRTIVEQDPAYLGVYYQYGKWLETKGRHAEAIDMYSKGIQQAMMQGDSRTLQELRNAFAAVADIDL</sequence>
<dbReference type="OrthoDB" id="1524733at2"/>
<comment type="caution">
    <text evidence="2">The sequence shown here is derived from an EMBL/GenBank/DDBJ whole genome shotgun (WGS) entry which is preliminary data.</text>
</comment>
<name>A0A2M9CV75_9BACT</name>
<dbReference type="Gene3D" id="1.25.40.10">
    <property type="entry name" value="Tetratricopeptide repeat domain"/>
    <property type="match status" value="1"/>
</dbReference>
<proteinExistence type="predicted"/>
<dbReference type="PROSITE" id="PS50005">
    <property type="entry name" value="TPR"/>
    <property type="match status" value="1"/>
</dbReference>
<feature type="repeat" description="TPR" evidence="1">
    <location>
        <begin position="18"/>
        <end position="51"/>
    </location>
</feature>
<evidence type="ECO:0000256" key="1">
    <source>
        <dbReference type="PROSITE-ProRule" id="PRU00339"/>
    </source>
</evidence>
<evidence type="ECO:0000313" key="3">
    <source>
        <dbReference type="Proteomes" id="UP000230000"/>
    </source>
</evidence>
<dbReference type="InterPro" id="IPR019734">
    <property type="entry name" value="TPR_rpt"/>
</dbReference>
<evidence type="ECO:0000313" key="2">
    <source>
        <dbReference type="EMBL" id="PJJ75765.1"/>
    </source>
</evidence>
<dbReference type="EMBL" id="PGFG01000001">
    <property type="protein sequence ID" value="PJJ75765.1"/>
    <property type="molecule type" value="Genomic_DNA"/>
</dbReference>